<protein>
    <submittedName>
        <fullName evidence="1">Uncharacterized protein</fullName>
    </submittedName>
</protein>
<proteinExistence type="predicted"/>
<name>A0A0A6PCG7_9GAMM</name>
<evidence type="ECO:0000313" key="2">
    <source>
        <dbReference type="Proteomes" id="UP000030428"/>
    </source>
</evidence>
<dbReference type="Proteomes" id="UP000030428">
    <property type="component" value="Unassembled WGS sequence"/>
</dbReference>
<dbReference type="EMBL" id="JSZA02000066">
    <property type="protein sequence ID" value="KHD07914.1"/>
    <property type="molecule type" value="Genomic_DNA"/>
</dbReference>
<accession>A0A0A6PCG7</accession>
<comment type="caution">
    <text evidence="1">The sequence shown here is derived from an EMBL/GenBank/DDBJ whole genome shotgun (WGS) entry which is preliminary data.</text>
</comment>
<reference evidence="1 2" key="1">
    <citation type="journal article" date="2016" name="Front. Microbiol.">
        <title>Single-Cell (Meta-)Genomics of a Dimorphic Candidatus Thiomargarita nelsonii Reveals Genomic Plasticity.</title>
        <authorList>
            <person name="Flood B.E."/>
            <person name="Fliss P."/>
            <person name="Jones D.S."/>
            <person name="Dick G.J."/>
            <person name="Jain S."/>
            <person name="Kaster A.K."/>
            <person name="Winkel M."/>
            <person name="Mussmann M."/>
            <person name="Bailey J."/>
        </authorList>
    </citation>
    <scope>NUCLEOTIDE SEQUENCE [LARGE SCALE GENOMIC DNA]</scope>
    <source>
        <strain evidence="1">Hydrate Ridge</strain>
    </source>
</reference>
<evidence type="ECO:0000313" key="1">
    <source>
        <dbReference type="EMBL" id="KHD07914.1"/>
    </source>
</evidence>
<keyword evidence="2" id="KW-1185">Reference proteome</keyword>
<dbReference type="AlphaFoldDB" id="A0A0A6PCG7"/>
<organism evidence="1 2">
    <name type="scientific">Candidatus Thiomargarita nelsonii</name>
    <dbReference type="NCBI Taxonomy" id="1003181"/>
    <lineage>
        <taxon>Bacteria</taxon>
        <taxon>Pseudomonadati</taxon>
        <taxon>Pseudomonadota</taxon>
        <taxon>Gammaproteobacteria</taxon>
        <taxon>Thiotrichales</taxon>
        <taxon>Thiotrichaceae</taxon>
        <taxon>Thiomargarita</taxon>
    </lineage>
</organism>
<gene>
    <name evidence="1" type="ORF">PN36_17330</name>
</gene>
<sequence>MLFCAKQIKPNENQKFYSQIDFKDILLSQITTRTEPKARKKIFTQGNSGKLIYGKITSDGEYVFIDNSYLAVKTNLADEEVEQFNKDYQEYLNYFETLKE</sequence>